<reference evidence="6" key="1">
    <citation type="journal article" date="2023" name="Phytobiomes J">
        <title>Deciphering the key players within the bacterial microbiota associated with aerial crown gall tumors on rhododendron: Insights into the gallobiome.</title>
        <authorList>
            <person name="Kuzmanovic N."/>
            <person name="Nesme J."/>
            <person name="Wolf J."/>
            <person name="Neumann-Schaal M."/>
            <person name="Petersen J."/>
            <person name="Fernandez-Gnecco G."/>
            <person name="Sproeer C."/>
            <person name="Bunk B."/>
            <person name="Overmann J."/>
            <person name="Sorensen S.J."/>
            <person name="Idczak E."/>
            <person name="Smalla K."/>
        </authorList>
    </citation>
    <scope>NUCLEOTIDE SEQUENCE</scope>
    <source>
        <strain evidence="6">Rho-11.1</strain>
    </source>
</reference>
<keyword evidence="4" id="KW-0574">Periplasm</keyword>
<evidence type="ECO:0000256" key="5">
    <source>
        <dbReference type="SAM" id="SignalP"/>
    </source>
</evidence>
<dbReference type="RefSeq" id="WP_320203606.1">
    <property type="nucleotide sequence ID" value="NZ_CP192782.1"/>
</dbReference>
<feature type="chain" id="PRO_5043454707" evidence="5">
    <location>
        <begin position="25"/>
        <end position="405"/>
    </location>
</feature>
<proteinExistence type="inferred from homology"/>
<evidence type="ECO:0000256" key="1">
    <source>
        <dbReference type="ARBA" id="ARBA00008520"/>
    </source>
</evidence>
<dbReference type="SUPFAM" id="SSF53850">
    <property type="entry name" value="Periplasmic binding protein-like II"/>
    <property type="match status" value="1"/>
</dbReference>
<organism evidence="6">
    <name type="scientific">Agrobacterium rosae</name>
    <dbReference type="NCBI Taxonomy" id="1972867"/>
    <lineage>
        <taxon>Bacteria</taxon>
        <taxon>Pseudomonadati</taxon>
        <taxon>Pseudomonadota</taxon>
        <taxon>Alphaproteobacteria</taxon>
        <taxon>Hyphomicrobiales</taxon>
        <taxon>Rhizobiaceae</taxon>
        <taxon>Rhizobium/Agrobacterium group</taxon>
        <taxon>Agrobacterium</taxon>
    </lineage>
</organism>
<evidence type="ECO:0000256" key="2">
    <source>
        <dbReference type="ARBA" id="ARBA00022448"/>
    </source>
</evidence>
<evidence type="ECO:0000256" key="4">
    <source>
        <dbReference type="ARBA" id="ARBA00022764"/>
    </source>
</evidence>
<dbReference type="EMBL" id="JAVRAF010000019">
    <property type="protein sequence ID" value="MDX8305444.1"/>
    <property type="molecule type" value="Genomic_DNA"/>
</dbReference>
<gene>
    <name evidence="6" type="ORF">RMR22_24700</name>
</gene>
<dbReference type="GO" id="GO:0055052">
    <property type="term" value="C:ATP-binding cassette (ABC) transporter complex, substrate-binding subunit-containing"/>
    <property type="evidence" value="ECO:0007669"/>
    <property type="project" value="TreeGrafter"/>
</dbReference>
<evidence type="ECO:0000256" key="3">
    <source>
        <dbReference type="ARBA" id="ARBA00022729"/>
    </source>
</evidence>
<dbReference type="Gene3D" id="3.40.190.10">
    <property type="entry name" value="Periplasmic binding protein-like II"/>
    <property type="match status" value="2"/>
</dbReference>
<evidence type="ECO:0000313" key="6">
    <source>
        <dbReference type="EMBL" id="MDX8305444.1"/>
    </source>
</evidence>
<dbReference type="GO" id="GO:0015768">
    <property type="term" value="P:maltose transport"/>
    <property type="evidence" value="ECO:0007669"/>
    <property type="project" value="TreeGrafter"/>
</dbReference>
<feature type="signal peptide" evidence="5">
    <location>
        <begin position="1"/>
        <end position="24"/>
    </location>
</feature>
<accession>A0AAW9FPS6</accession>
<comment type="caution">
    <text evidence="6">The sequence shown here is derived from an EMBL/GenBank/DDBJ whole genome shotgun (WGS) entry which is preliminary data.</text>
</comment>
<sequence>MKRQVALLAAIAANLILGTAVVSAGEVTWWTPNFNEARARELVKSFESEHADIKVKLEITTADGLAQRILTTMQSGAAPDLIDVQHGWVNGYARNGLVTKLDDVIQDREDYVSGALAYGTFDNALWAIPYRIESHAIIYNKDHFRQAGLNPDKAIETWSELVTAAKALTKEGRSGFAITGGGEVGNTIFRSLPFIWMNGGSIISDDQSKATVNEPKAVEAIKFYTDMYTDMKVTPASTLENDGTANRRLFIAGTVSMYQSGQFDVVAIRKENPKIDVGVMPIPHPEGAETASILGGWSLVVPAQARNPDEGKVLLQFLARAENQAILTDTFPARTSGMTAERFKNPDLDAFKAMLPHGRALPANKNWVQITQAYFDGIQRILLGDEDVQTSMNYAAEDIQALLDQ</sequence>
<keyword evidence="3 5" id="KW-0732">Signal</keyword>
<dbReference type="GO" id="GO:1901982">
    <property type="term" value="F:maltose binding"/>
    <property type="evidence" value="ECO:0007669"/>
    <property type="project" value="TreeGrafter"/>
</dbReference>
<dbReference type="InterPro" id="IPR006059">
    <property type="entry name" value="SBP"/>
</dbReference>
<dbReference type="GO" id="GO:0042956">
    <property type="term" value="P:maltodextrin transmembrane transport"/>
    <property type="evidence" value="ECO:0007669"/>
    <property type="project" value="TreeGrafter"/>
</dbReference>
<dbReference type="CDD" id="cd13585">
    <property type="entry name" value="PBP2_TMBP_like"/>
    <property type="match status" value="1"/>
</dbReference>
<dbReference type="AlphaFoldDB" id="A0AAW9FPS6"/>
<dbReference type="PANTHER" id="PTHR30061">
    <property type="entry name" value="MALTOSE-BINDING PERIPLASMIC PROTEIN"/>
    <property type="match status" value="1"/>
</dbReference>
<name>A0AAW9FPS6_9HYPH</name>
<keyword evidence="2" id="KW-0813">Transport</keyword>
<dbReference type="PANTHER" id="PTHR30061:SF50">
    <property type="entry name" value="MALTOSE_MALTODEXTRIN-BINDING PERIPLASMIC PROTEIN"/>
    <property type="match status" value="1"/>
</dbReference>
<comment type="similarity">
    <text evidence="1">Belongs to the bacterial solute-binding protein 1 family.</text>
</comment>
<dbReference type="Pfam" id="PF01547">
    <property type="entry name" value="SBP_bac_1"/>
    <property type="match status" value="1"/>
</dbReference>
<protein>
    <submittedName>
        <fullName evidence="6">Sugar ABC transporter substrate-binding protein</fullName>
    </submittedName>
</protein>